<proteinExistence type="predicted"/>
<dbReference type="EMBL" id="FXUA01000001">
    <property type="protein sequence ID" value="SMP05734.1"/>
    <property type="molecule type" value="Genomic_DNA"/>
</dbReference>
<reference evidence="1 2" key="1">
    <citation type="submission" date="2017-05" db="EMBL/GenBank/DDBJ databases">
        <authorList>
            <person name="Varghese N."/>
            <person name="Submissions S."/>
        </authorList>
    </citation>
    <scope>NUCLEOTIDE SEQUENCE [LARGE SCALE GENOMIC DNA]</scope>
    <source>
        <strain evidence="1 2">DSM 15360</strain>
    </source>
</reference>
<sequence>MRLFRKRHISNPSAFGRILLIPLLFTLVKCNDKNETMNQTPSETQEIQVTKDLSGHMLNQRQAFSPDDRLLAFDGRNDDSKIGENASIGVVNIATREIQTIYQLYNQTVFGPGTGAVSFHPSRNEVVFIHGLKNASEEVPYGFTRRFAMQVDLENDNQSDPMEARDVQFPFTNGALRGGSHAYSYSTDGQFVSFTYNDEILEHTSKENPTVSDLRTVGAFLVGEKVEVDAEQNDENFDGTSFAILLAEVTNNPAPGSDQISKAYEECWVGNEGYFKSDGTRQKRALAFLGDVVSSSGEKVTEVFITDIPDDNSILINSVNAGSLTKLPSLPKGVTQRRLTFTTENKNPGVQRPRQWLRSSPDGNAIYFYQKEDSGIIQIHAVSPVGGSIKAITANDFSPDTSFALSADGKYLAYGANEAIYVTSVETGKTILVLPAPEKPFTHLSNINWSNKGHTIAYNRKGTLNGEGFYQIFVLDLNTFLYNNYVTFN</sequence>
<dbReference type="Proteomes" id="UP001157915">
    <property type="component" value="Unassembled WGS sequence"/>
</dbReference>
<dbReference type="Pfam" id="PF07676">
    <property type="entry name" value="PD40"/>
    <property type="match status" value="1"/>
</dbReference>
<dbReference type="SUPFAM" id="SSF82171">
    <property type="entry name" value="DPP6 N-terminal domain-like"/>
    <property type="match status" value="1"/>
</dbReference>
<dbReference type="InterPro" id="IPR022223">
    <property type="entry name" value="DUF3748"/>
</dbReference>
<name>A0ABY1NBZ4_9BACT</name>
<dbReference type="Gene3D" id="2.120.10.30">
    <property type="entry name" value="TolB, C-terminal domain"/>
    <property type="match status" value="1"/>
</dbReference>
<gene>
    <name evidence="1" type="ORF">SAMN06265367_101376</name>
</gene>
<keyword evidence="2" id="KW-1185">Reference proteome</keyword>
<dbReference type="InterPro" id="IPR011042">
    <property type="entry name" value="6-blade_b-propeller_TolB-like"/>
</dbReference>
<organism evidence="1 2">
    <name type="scientific">Algoriphagus winogradskyi</name>
    <dbReference type="NCBI Taxonomy" id="237017"/>
    <lineage>
        <taxon>Bacteria</taxon>
        <taxon>Pseudomonadati</taxon>
        <taxon>Bacteroidota</taxon>
        <taxon>Cytophagia</taxon>
        <taxon>Cytophagales</taxon>
        <taxon>Cyclobacteriaceae</taxon>
        <taxon>Algoriphagus</taxon>
    </lineage>
</organism>
<dbReference type="InterPro" id="IPR011659">
    <property type="entry name" value="WD40"/>
</dbReference>
<evidence type="ECO:0000313" key="1">
    <source>
        <dbReference type="EMBL" id="SMP05734.1"/>
    </source>
</evidence>
<evidence type="ECO:0000313" key="2">
    <source>
        <dbReference type="Proteomes" id="UP001157915"/>
    </source>
</evidence>
<comment type="caution">
    <text evidence="1">The sequence shown here is derived from an EMBL/GenBank/DDBJ whole genome shotgun (WGS) entry which is preliminary data.</text>
</comment>
<dbReference type="Pfam" id="PF12566">
    <property type="entry name" value="DUF3748"/>
    <property type="match status" value="1"/>
</dbReference>
<accession>A0ABY1NBZ4</accession>
<protein>
    <submittedName>
        <fullName evidence="1">WD40-like Beta Propeller Repeat</fullName>
    </submittedName>
</protein>